<dbReference type="Gene3D" id="1.10.287.110">
    <property type="entry name" value="DnaJ domain"/>
    <property type="match status" value="1"/>
</dbReference>
<feature type="domain" description="J" evidence="1">
    <location>
        <begin position="270"/>
        <end position="327"/>
    </location>
</feature>
<accession>A0A6P7GJ43</accession>
<dbReference type="PROSITE" id="PS50076">
    <property type="entry name" value="DNAJ_2"/>
    <property type="match status" value="1"/>
</dbReference>
<dbReference type="RefSeq" id="XP_028149684.1">
    <property type="nucleotide sequence ID" value="XM_028293883.1"/>
</dbReference>
<dbReference type="InterPro" id="IPR036869">
    <property type="entry name" value="J_dom_sf"/>
</dbReference>
<reference evidence="2" key="1">
    <citation type="submission" date="2025-08" db="UniProtKB">
        <authorList>
            <consortium name="RefSeq"/>
        </authorList>
    </citation>
    <scope>IDENTIFICATION</scope>
</reference>
<dbReference type="InParanoid" id="A0A6P7GJ43"/>
<organism evidence="2">
    <name type="scientific">Diabrotica virgifera virgifera</name>
    <name type="common">western corn rootworm</name>
    <dbReference type="NCBI Taxonomy" id="50390"/>
    <lineage>
        <taxon>Eukaryota</taxon>
        <taxon>Metazoa</taxon>
        <taxon>Ecdysozoa</taxon>
        <taxon>Arthropoda</taxon>
        <taxon>Hexapoda</taxon>
        <taxon>Insecta</taxon>
        <taxon>Pterygota</taxon>
        <taxon>Neoptera</taxon>
        <taxon>Endopterygota</taxon>
        <taxon>Coleoptera</taxon>
        <taxon>Polyphaga</taxon>
        <taxon>Cucujiformia</taxon>
        <taxon>Chrysomeloidea</taxon>
        <taxon>Chrysomelidae</taxon>
        <taxon>Galerucinae</taxon>
        <taxon>Diabroticina</taxon>
        <taxon>Diabroticites</taxon>
        <taxon>Diabrotica</taxon>
    </lineage>
</organism>
<dbReference type="SMART" id="SM00271">
    <property type="entry name" value="DnaJ"/>
    <property type="match status" value="1"/>
</dbReference>
<dbReference type="Pfam" id="PF00226">
    <property type="entry name" value="DnaJ"/>
    <property type="match status" value="1"/>
</dbReference>
<dbReference type="CDD" id="cd06257">
    <property type="entry name" value="DnaJ"/>
    <property type="match status" value="1"/>
</dbReference>
<name>A0A6P7GJ43_DIAVI</name>
<evidence type="ECO:0000259" key="1">
    <source>
        <dbReference type="PROSITE" id="PS50076"/>
    </source>
</evidence>
<sequence>MALDWEKMVIKLSAVFQDDQETFARVLFYLAEEEKVYKDADKLGPQMKILMSSMNVASLFSQYAKRFAEDTKRADSDEKFKRVLGLIWAQMMDANKQTDDKDKTPDVSIIAKLEHLSLEASPGMVRALSIIPYESQKRFLVMLKDIVPTTVLSNVEYVVETVNKVGGAVVTVALASIQLAYEAIVNIRRWWNGEISGKRCCKNIIDSLATIGGSVGGGFAGVAVGALGGPVGMIIGGIGGGMLGGELAKRLSQWMTEKVFDVPKSEALENAYNFFNLRNHASNHQINTAYRQKCLEYHPDKGGSEEMFHKVQMEMAVIKAAKGELYS</sequence>
<protein>
    <submittedName>
        <fullName evidence="2">Uncharacterized protein LOC114343070</fullName>
    </submittedName>
</protein>
<dbReference type="SUPFAM" id="SSF46565">
    <property type="entry name" value="Chaperone J-domain"/>
    <property type="match status" value="1"/>
</dbReference>
<dbReference type="AlphaFoldDB" id="A0A6P7GJ43"/>
<gene>
    <name evidence="2" type="primary">LOC114343070</name>
</gene>
<evidence type="ECO:0000313" key="2">
    <source>
        <dbReference type="RefSeq" id="XP_028149684.1"/>
    </source>
</evidence>
<dbReference type="InterPro" id="IPR001623">
    <property type="entry name" value="DnaJ_domain"/>
</dbReference>
<proteinExistence type="predicted"/>